<evidence type="ECO:0000313" key="3">
    <source>
        <dbReference type="Proteomes" id="UP001595872"/>
    </source>
</evidence>
<keyword evidence="3" id="KW-1185">Reference proteome</keyword>
<gene>
    <name evidence="2" type="ORF">ACFPCY_26625</name>
</gene>
<feature type="compositionally biased region" description="Low complexity" evidence="1">
    <location>
        <begin position="16"/>
        <end position="31"/>
    </location>
</feature>
<dbReference type="RefSeq" id="WP_378259567.1">
    <property type="nucleotide sequence ID" value="NZ_JBHSIT010000008.1"/>
</dbReference>
<dbReference type="EMBL" id="JBHSIT010000008">
    <property type="protein sequence ID" value="MFC4910914.1"/>
    <property type="molecule type" value="Genomic_DNA"/>
</dbReference>
<comment type="caution">
    <text evidence="2">The sequence shown here is derived from an EMBL/GenBank/DDBJ whole genome shotgun (WGS) entry which is preliminary data.</text>
</comment>
<proteinExistence type="predicted"/>
<sequence length="113" mass="11750">MTMTRSSAPARHGVQPPSTTPSRTLRPITLPNEPDAPATRPAAGRSAGPAVRGAAPKACPTCRTALDGGPVHFRCPSCQRAVMAADLDHETHAPLTVPAWARTPVRSDLGRAA</sequence>
<evidence type="ECO:0000256" key="1">
    <source>
        <dbReference type="SAM" id="MobiDB-lite"/>
    </source>
</evidence>
<feature type="region of interest" description="Disordered" evidence="1">
    <location>
        <begin position="1"/>
        <end position="57"/>
    </location>
</feature>
<protein>
    <submittedName>
        <fullName evidence="2">Uncharacterized protein</fullName>
    </submittedName>
</protein>
<name>A0ABV9U3Y2_9ACTN</name>
<accession>A0ABV9U3Y2</accession>
<evidence type="ECO:0000313" key="2">
    <source>
        <dbReference type="EMBL" id="MFC4910914.1"/>
    </source>
</evidence>
<dbReference type="Proteomes" id="UP001595872">
    <property type="component" value="Unassembled WGS sequence"/>
</dbReference>
<organism evidence="2 3">
    <name type="scientific">Actinomadura gamaensis</name>
    <dbReference type="NCBI Taxonomy" id="1763541"/>
    <lineage>
        <taxon>Bacteria</taxon>
        <taxon>Bacillati</taxon>
        <taxon>Actinomycetota</taxon>
        <taxon>Actinomycetes</taxon>
        <taxon>Streptosporangiales</taxon>
        <taxon>Thermomonosporaceae</taxon>
        <taxon>Actinomadura</taxon>
    </lineage>
</organism>
<reference evidence="3" key="1">
    <citation type="journal article" date="2019" name="Int. J. Syst. Evol. Microbiol.">
        <title>The Global Catalogue of Microorganisms (GCM) 10K type strain sequencing project: providing services to taxonomists for standard genome sequencing and annotation.</title>
        <authorList>
            <consortium name="The Broad Institute Genomics Platform"/>
            <consortium name="The Broad Institute Genome Sequencing Center for Infectious Disease"/>
            <person name="Wu L."/>
            <person name="Ma J."/>
        </authorList>
    </citation>
    <scope>NUCLEOTIDE SEQUENCE [LARGE SCALE GENOMIC DNA]</scope>
    <source>
        <strain evidence="3">KLKA75</strain>
    </source>
</reference>